<accession>A0A0E9SRX0</accession>
<name>A0A0E9SRX0_ANGAN</name>
<sequence length="21" mass="2542">MLSFNLRTCFVARRLSELQRT</sequence>
<protein>
    <submittedName>
        <fullName evidence="1">Uncharacterized protein</fullName>
    </submittedName>
</protein>
<evidence type="ECO:0000313" key="1">
    <source>
        <dbReference type="EMBL" id="JAH43243.1"/>
    </source>
</evidence>
<organism evidence="1">
    <name type="scientific">Anguilla anguilla</name>
    <name type="common">European freshwater eel</name>
    <name type="synonym">Muraena anguilla</name>
    <dbReference type="NCBI Taxonomy" id="7936"/>
    <lineage>
        <taxon>Eukaryota</taxon>
        <taxon>Metazoa</taxon>
        <taxon>Chordata</taxon>
        <taxon>Craniata</taxon>
        <taxon>Vertebrata</taxon>
        <taxon>Euteleostomi</taxon>
        <taxon>Actinopterygii</taxon>
        <taxon>Neopterygii</taxon>
        <taxon>Teleostei</taxon>
        <taxon>Anguilliformes</taxon>
        <taxon>Anguillidae</taxon>
        <taxon>Anguilla</taxon>
    </lineage>
</organism>
<reference evidence="1" key="1">
    <citation type="submission" date="2014-11" db="EMBL/GenBank/DDBJ databases">
        <authorList>
            <person name="Amaro Gonzalez C."/>
        </authorList>
    </citation>
    <scope>NUCLEOTIDE SEQUENCE</scope>
</reference>
<proteinExistence type="predicted"/>
<dbReference type="AlphaFoldDB" id="A0A0E9SRX0"/>
<dbReference type="EMBL" id="GBXM01065334">
    <property type="protein sequence ID" value="JAH43243.1"/>
    <property type="molecule type" value="Transcribed_RNA"/>
</dbReference>
<reference evidence="1" key="2">
    <citation type="journal article" date="2015" name="Fish Shellfish Immunol.">
        <title>Early steps in the European eel (Anguilla anguilla)-Vibrio vulnificus interaction in the gills: Role of the RtxA13 toxin.</title>
        <authorList>
            <person name="Callol A."/>
            <person name="Pajuelo D."/>
            <person name="Ebbesson L."/>
            <person name="Teles M."/>
            <person name="MacKenzie S."/>
            <person name="Amaro C."/>
        </authorList>
    </citation>
    <scope>NUCLEOTIDE SEQUENCE</scope>
</reference>